<dbReference type="InterPro" id="IPR054289">
    <property type="entry name" value="DUF7025"/>
</dbReference>
<evidence type="ECO:0000313" key="3">
    <source>
        <dbReference type="EMBL" id="KAK9420407.1"/>
    </source>
</evidence>
<dbReference type="InterPro" id="IPR003959">
    <property type="entry name" value="ATPase_AAA_core"/>
</dbReference>
<dbReference type="SUPFAM" id="SSF52540">
    <property type="entry name" value="P-loop containing nucleoside triphosphate hydrolases"/>
    <property type="match status" value="1"/>
</dbReference>
<dbReference type="Gene3D" id="3.40.50.300">
    <property type="entry name" value="P-loop containing nucleotide triphosphate hydrolases"/>
    <property type="match status" value="1"/>
</dbReference>
<dbReference type="GO" id="GO:0016787">
    <property type="term" value="F:hydrolase activity"/>
    <property type="evidence" value="ECO:0007669"/>
    <property type="project" value="UniProtKB-KW"/>
</dbReference>
<dbReference type="Proteomes" id="UP001408356">
    <property type="component" value="Unassembled WGS sequence"/>
</dbReference>
<feature type="region of interest" description="Disordered" evidence="1">
    <location>
        <begin position="789"/>
        <end position="824"/>
    </location>
</feature>
<name>A0ABR2V0K0_9PEZI</name>
<evidence type="ECO:0000256" key="1">
    <source>
        <dbReference type="SAM" id="MobiDB-lite"/>
    </source>
</evidence>
<proteinExistence type="predicted"/>
<reference evidence="3 4" key="1">
    <citation type="journal article" date="2024" name="J. Plant Pathol.">
        <title>Sequence and assembly of the genome of Seiridium unicorne, isolate CBS 538.82, causal agent of cypress canker disease.</title>
        <authorList>
            <person name="Scali E."/>
            <person name="Rocca G.D."/>
            <person name="Danti R."/>
            <person name="Garbelotto M."/>
            <person name="Barberini S."/>
            <person name="Baroncelli R."/>
            <person name="Emiliani G."/>
        </authorList>
    </citation>
    <scope>NUCLEOTIDE SEQUENCE [LARGE SCALE GENOMIC DNA]</scope>
    <source>
        <strain evidence="3 4">BM-138-508</strain>
    </source>
</reference>
<dbReference type="Pfam" id="PF23232">
    <property type="entry name" value="AAA_lid_13"/>
    <property type="match status" value="1"/>
</dbReference>
<feature type="compositionally biased region" description="Acidic residues" evidence="1">
    <location>
        <begin position="797"/>
        <end position="814"/>
    </location>
</feature>
<keyword evidence="3" id="KW-0378">Hydrolase</keyword>
<dbReference type="SMART" id="SM00382">
    <property type="entry name" value="AAA"/>
    <property type="match status" value="1"/>
</dbReference>
<feature type="region of interest" description="Disordered" evidence="1">
    <location>
        <begin position="428"/>
        <end position="449"/>
    </location>
</feature>
<sequence>MDDDSSSNASFEEIGPRGNRHDDDDLRPIDEHTLERLKALVAKSTADGTKQVVAGDMPDVLYTLLYKERYSGRTTELCRSVEPIDIQNIDEDSLENVTAGKKKPILEIVTKVSTTIVNKVQNGPPPPHPPVYDDDYDYDYDYDYGSNHRPYRGKQDNGMKITNVEETVMVINSPYLINALKAVVDYYPEVSFTGDNVKINAPYHILVHHRHALASFKVRQPEAHDEEYAYMTARHIDVLLSFLNRTLGEDLKEEEKRNSHKAGPKTVFKNLWMLFKPGDVVYSKLDGRWNPFVVCRCFDGSAKTVEDDRRYSYKLDAWNLIISGKKLRRVMYTFAIRPFMGEDAIDNMPVIPARFFKDSAEAARKNVELGKLAWELAKGPTYMSYDGSLAKRGADHDWNYEPSASGQLNDRVIVDCEGFNRFSADCPGGSHRRAMGRPPRNQTPPPKDQLPYFKQRCGCTACGKDHDEGEVHPFAKFEDLKPTEDPAPENDLYYMVLSKTVSGFILSERRWAHFYTEYLSDVKHDKEAFKYLVLDEEIKLTVRALIGKFSSANGQVTPWPSDFVKNKGKGRIFLLHGSPGVGKTATCESIAELARRPLLALTSGDLSTNSLWVEKNLEYFLQLGERFGAMVLLDEADVYLESRRAKDMARNGLVSIFLRALEYYRGVLFLTTNRVQTFDAAFTSRIHVALHYKPLTDADREKVWLNSFERLERDSGGKVHISVATREYAYDSDDVQSLRWNGREIRNALQTAVALAETEALDEGLEKVTVTDKHLRAVAKMSRGFKNFLHQRRPRDEDELDDDDEDDDVEEEEVYSPGPPDLYG</sequence>
<accession>A0ABR2V0K0</accession>
<dbReference type="InterPro" id="IPR027417">
    <property type="entry name" value="P-loop_NTPase"/>
</dbReference>
<dbReference type="EMBL" id="JARVKF010000235">
    <property type="protein sequence ID" value="KAK9420407.1"/>
    <property type="molecule type" value="Genomic_DNA"/>
</dbReference>
<keyword evidence="4" id="KW-1185">Reference proteome</keyword>
<dbReference type="InterPro" id="IPR056599">
    <property type="entry name" value="AAA_lid_fung"/>
</dbReference>
<dbReference type="PANTHER" id="PTHR46411:SF2">
    <property type="entry name" value="AAA+ ATPASE DOMAIN-CONTAINING PROTEIN"/>
    <property type="match status" value="1"/>
</dbReference>
<evidence type="ECO:0000259" key="2">
    <source>
        <dbReference type="SMART" id="SM00382"/>
    </source>
</evidence>
<dbReference type="Pfam" id="PF22942">
    <property type="entry name" value="DUF7025"/>
    <property type="match status" value="1"/>
</dbReference>
<feature type="domain" description="AAA+ ATPase" evidence="2">
    <location>
        <begin position="569"/>
        <end position="696"/>
    </location>
</feature>
<dbReference type="InterPro" id="IPR003593">
    <property type="entry name" value="AAA+_ATPase"/>
</dbReference>
<dbReference type="PANTHER" id="PTHR46411">
    <property type="entry name" value="FAMILY ATPASE, PUTATIVE-RELATED"/>
    <property type="match status" value="1"/>
</dbReference>
<feature type="region of interest" description="Disordered" evidence="1">
    <location>
        <begin position="1"/>
        <end position="27"/>
    </location>
</feature>
<organism evidence="3 4">
    <name type="scientific">Seiridium unicorne</name>
    <dbReference type="NCBI Taxonomy" id="138068"/>
    <lineage>
        <taxon>Eukaryota</taxon>
        <taxon>Fungi</taxon>
        <taxon>Dikarya</taxon>
        <taxon>Ascomycota</taxon>
        <taxon>Pezizomycotina</taxon>
        <taxon>Sordariomycetes</taxon>
        <taxon>Xylariomycetidae</taxon>
        <taxon>Amphisphaeriales</taxon>
        <taxon>Sporocadaceae</taxon>
        <taxon>Seiridium</taxon>
    </lineage>
</organism>
<gene>
    <name evidence="3" type="ORF">SUNI508_06403</name>
</gene>
<dbReference type="CDD" id="cd19481">
    <property type="entry name" value="RecA-like_protease"/>
    <property type="match status" value="1"/>
</dbReference>
<evidence type="ECO:0000313" key="4">
    <source>
        <dbReference type="Proteomes" id="UP001408356"/>
    </source>
</evidence>
<feature type="compositionally biased region" description="Polar residues" evidence="1">
    <location>
        <begin position="1"/>
        <end position="10"/>
    </location>
</feature>
<comment type="caution">
    <text evidence="3">The sequence shown here is derived from an EMBL/GenBank/DDBJ whole genome shotgun (WGS) entry which is preliminary data.</text>
</comment>
<dbReference type="Pfam" id="PF00004">
    <property type="entry name" value="AAA"/>
    <property type="match status" value="1"/>
</dbReference>
<protein>
    <submittedName>
        <fullName evidence="3">P-loop containing nucleoside triphosphate hydrolase protein</fullName>
    </submittedName>
</protein>